<feature type="region of interest" description="Disordered" evidence="1">
    <location>
        <begin position="37"/>
        <end position="57"/>
    </location>
</feature>
<comment type="caution">
    <text evidence="2">The sequence shown here is derived from an EMBL/GenBank/DDBJ whole genome shotgun (WGS) entry which is preliminary data.</text>
</comment>
<accession>A0AAV4TLU7</accession>
<reference evidence="2 3" key="1">
    <citation type="submission" date="2021-06" db="EMBL/GenBank/DDBJ databases">
        <title>Caerostris darwini draft genome.</title>
        <authorList>
            <person name="Kono N."/>
            <person name="Arakawa K."/>
        </authorList>
    </citation>
    <scope>NUCLEOTIDE SEQUENCE [LARGE SCALE GENOMIC DNA]</scope>
</reference>
<evidence type="ECO:0000256" key="1">
    <source>
        <dbReference type="SAM" id="MobiDB-lite"/>
    </source>
</evidence>
<dbReference type="EMBL" id="BPLQ01009955">
    <property type="protein sequence ID" value="GIY47563.1"/>
    <property type="molecule type" value="Genomic_DNA"/>
</dbReference>
<name>A0AAV4TLU7_9ARAC</name>
<dbReference type="AlphaFoldDB" id="A0AAV4TLU7"/>
<evidence type="ECO:0000313" key="2">
    <source>
        <dbReference type="EMBL" id="GIY47563.1"/>
    </source>
</evidence>
<sequence length="91" mass="10727">MTMNHLDTESHPLIYNTARCKKVIQGKKKQEEISARNSMRLLQRSMPDHRYKRREIPQPQVCRKEFASIKLSRKLSPPSPSFTYQVWANKG</sequence>
<proteinExistence type="predicted"/>
<organism evidence="2 3">
    <name type="scientific">Caerostris darwini</name>
    <dbReference type="NCBI Taxonomy" id="1538125"/>
    <lineage>
        <taxon>Eukaryota</taxon>
        <taxon>Metazoa</taxon>
        <taxon>Ecdysozoa</taxon>
        <taxon>Arthropoda</taxon>
        <taxon>Chelicerata</taxon>
        <taxon>Arachnida</taxon>
        <taxon>Araneae</taxon>
        <taxon>Araneomorphae</taxon>
        <taxon>Entelegynae</taxon>
        <taxon>Araneoidea</taxon>
        <taxon>Araneidae</taxon>
        <taxon>Caerostris</taxon>
    </lineage>
</organism>
<gene>
    <name evidence="2" type="ORF">CDAR_441421</name>
</gene>
<protein>
    <submittedName>
        <fullName evidence="2">Uncharacterized protein</fullName>
    </submittedName>
</protein>
<keyword evidence="3" id="KW-1185">Reference proteome</keyword>
<evidence type="ECO:0000313" key="3">
    <source>
        <dbReference type="Proteomes" id="UP001054837"/>
    </source>
</evidence>
<dbReference type="Proteomes" id="UP001054837">
    <property type="component" value="Unassembled WGS sequence"/>
</dbReference>